<keyword evidence="7" id="KW-0406">Ion transport</keyword>
<evidence type="ECO:0000256" key="8">
    <source>
        <dbReference type="ARBA" id="ARBA00023136"/>
    </source>
</evidence>
<dbReference type="GO" id="GO:0006352">
    <property type="term" value="P:DNA-templated transcription initiation"/>
    <property type="evidence" value="ECO:0007669"/>
    <property type="project" value="InterPro"/>
</dbReference>
<dbReference type="GO" id="GO:0016987">
    <property type="term" value="F:sigma factor activity"/>
    <property type="evidence" value="ECO:0007669"/>
    <property type="project" value="InterPro"/>
</dbReference>
<dbReference type="SUPFAM" id="SSF52540">
    <property type="entry name" value="P-loop containing nucleoside triphosphate hydrolases"/>
    <property type="match status" value="1"/>
</dbReference>
<dbReference type="GO" id="GO:0016787">
    <property type="term" value="F:hydrolase activity"/>
    <property type="evidence" value="ECO:0007669"/>
    <property type="project" value="UniProtKB-KW"/>
</dbReference>
<accession>A0A6J4I9R5</accession>
<dbReference type="GO" id="GO:0006754">
    <property type="term" value="P:ATP biosynthetic process"/>
    <property type="evidence" value="ECO:0007669"/>
    <property type="project" value="UniProtKB-KW"/>
</dbReference>
<evidence type="ECO:0000256" key="5">
    <source>
        <dbReference type="ARBA" id="ARBA00022840"/>
    </source>
</evidence>
<evidence type="ECO:0000256" key="7">
    <source>
        <dbReference type="ARBA" id="ARBA00023065"/>
    </source>
</evidence>
<dbReference type="NCBIfam" id="TIGR02937">
    <property type="entry name" value="sigma70-ECF"/>
    <property type="match status" value="1"/>
</dbReference>
<dbReference type="PANTHER" id="PTHR15184">
    <property type="entry name" value="ATP SYNTHASE"/>
    <property type="match status" value="1"/>
</dbReference>
<keyword evidence="3" id="KW-0813">Transport</keyword>
<dbReference type="InterPro" id="IPR027417">
    <property type="entry name" value="P-loop_NTPase"/>
</dbReference>
<dbReference type="EC" id="3.6.3.14" evidence="14"/>
<evidence type="ECO:0000256" key="6">
    <source>
        <dbReference type="ARBA" id="ARBA00022967"/>
    </source>
</evidence>
<dbReference type="GO" id="GO:0003677">
    <property type="term" value="F:DNA binding"/>
    <property type="evidence" value="ECO:0007669"/>
    <property type="project" value="InterPro"/>
</dbReference>
<dbReference type="PANTHER" id="PTHR15184:SF71">
    <property type="entry name" value="ATP SYNTHASE SUBUNIT BETA, MITOCHONDRIAL"/>
    <property type="match status" value="1"/>
</dbReference>
<dbReference type="Pfam" id="PF08281">
    <property type="entry name" value="Sigma70_r4_2"/>
    <property type="match status" value="1"/>
</dbReference>
<dbReference type="InterPro" id="IPR013324">
    <property type="entry name" value="RNA_pol_sigma_r3/r4-like"/>
</dbReference>
<evidence type="ECO:0000256" key="2">
    <source>
        <dbReference type="ARBA" id="ARBA00008936"/>
    </source>
</evidence>
<dbReference type="GO" id="GO:1902600">
    <property type="term" value="P:proton transmembrane transport"/>
    <property type="evidence" value="ECO:0007669"/>
    <property type="project" value="InterPro"/>
</dbReference>
<dbReference type="CDD" id="cd18110">
    <property type="entry name" value="ATP-synt_F1_beta_C"/>
    <property type="match status" value="1"/>
</dbReference>
<dbReference type="InterPro" id="IPR014284">
    <property type="entry name" value="RNA_pol_sigma-70_dom"/>
</dbReference>
<dbReference type="InterPro" id="IPR036121">
    <property type="entry name" value="ATPase_F1/V1/A1_a/bsu_N_sf"/>
</dbReference>
<evidence type="ECO:0000259" key="11">
    <source>
        <dbReference type="Pfam" id="PF02874"/>
    </source>
</evidence>
<dbReference type="SUPFAM" id="SSF88659">
    <property type="entry name" value="Sigma3 and sigma4 domains of RNA polymerase sigma factors"/>
    <property type="match status" value="1"/>
</dbReference>
<dbReference type="InterPro" id="IPR020003">
    <property type="entry name" value="ATPase_a/bsu_AS"/>
</dbReference>
<evidence type="ECO:0000259" key="13">
    <source>
        <dbReference type="Pfam" id="PF08281"/>
    </source>
</evidence>
<dbReference type="PROSITE" id="PS00152">
    <property type="entry name" value="ATPASE_ALPHA_BETA"/>
    <property type="match status" value="1"/>
</dbReference>
<dbReference type="EMBL" id="CADCTK010000382">
    <property type="protein sequence ID" value="CAA9246034.1"/>
    <property type="molecule type" value="Genomic_DNA"/>
</dbReference>
<dbReference type="InterPro" id="IPR004100">
    <property type="entry name" value="ATPase_F1/V1/A1_a/bsu_N"/>
</dbReference>
<gene>
    <name evidence="14" type="ORF">AVDCRST_MAG26-1665</name>
</gene>
<keyword evidence="8" id="KW-0472">Membrane</keyword>
<dbReference type="InterPro" id="IPR036388">
    <property type="entry name" value="WH-like_DNA-bd_sf"/>
</dbReference>
<keyword evidence="10" id="KW-0066">ATP synthesis</keyword>
<dbReference type="InterPro" id="IPR007627">
    <property type="entry name" value="RNA_pol_sigma70_r2"/>
</dbReference>
<dbReference type="SUPFAM" id="SSF50615">
    <property type="entry name" value="N-terminal domain of alpha and beta subunits of F1 ATP synthase"/>
    <property type="match status" value="1"/>
</dbReference>
<dbReference type="CDD" id="cd06171">
    <property type="entry name" value="Sigma70_r4"/>
    <property type="match status" value="1"/>
</dbReference>
<dbReference type="Pfam" id="PF02874">
    <property type="entry name" value="ATP-synt_ab_N"/>
    <property type="match status" value="1"/>
</dbReference>
<sequence length="561" mass="61621">MVQTQIECRHARESSHHEWESRKVMAEIELRDLLGEATAGNRAAFSELARRYEDMAFGYALSILRDFHLAQDVAQEALLSAYLSLERLQEPDAFPGWLKGIVRHHCGRILRKRHFDLVPLQHASELVSRAPGVDEQAERKEMLANVLAAIDTLPQTQREVVLLFYLREYSQQEVAAFLEVPVTTVNNRLHAARRQLKRRFEPMIKQTSEQDARLDQDVRIGEIVAVDGIVVRARFQPGHAPALLDVIHLANGSTSPEPMLEVVQQLGDGVVRAMARSTSPAVSIATKVRSTGAAVETGFDPVLLPRAIAALGGTATGAGTQPQVLETGIKALDLLCPLPRRGTVGALGYMGTGKLVVIEELAHNIAGRDDGLNLWTFIEPGTDAAFLREYSPGGANTGSLSVIYVSSNDPLGTDPGLFDATIYTSRERAAAQLWPAIDPLRSTSRLLTPEIVGQRHYDVAQGVRAILQQAKEIEAGGTGGELEERDRLVVARARKLERFLTQFFFVAEEYTKHPGQYVRLEETIDGFAAILAGDYDNVPEAAFLYRGGIASVTEQANETLP</sequence>
<evidence type="ECO:0000256" key="4">
    <source>
        <dbReference type="ARBA" id="ARBA00022741"/>
    </source>
</evidence>
<dbReference type="Gene3D" id="1.10.10.10">
    <property type="entry name" value="Winged helix-like DNA-binding domain superfamily/Winged helix DNA-binding domain"/>
    <property type="match status" value="1"/>
</dbReference>
<evidence type="ECO:0000256" key="1">
    <source>
        <dbReference type="ARBA" id="ARBA00004370"/>
    </source>
</evidence>
<dbReference type="GO" id="GO:0045259">
    <property type="term" value="C:proton-transporting ATP synthase complex"/>
    <property type="evidence" value="ECO:0007669"/>
    <property type="project" value="UniProtKB-KW"/>
</dbReference>
<feature type="domain" description="ATPase F1/V1/A1 complex alpha/beta subunit N-terminal" evidence="11">
    <location>
        <begin position="223"/>
        <end position="292"/>
    </location>
</feature>
<dbReference type="InterPro" id="IPR013249">
    <property type="entry name" value="RNA_pol_sigma70_r4_t2"/>
</dbReference>
<keyword evidence="5" id="KW-0067">ATP-binding</keyword>
<evidence type="ECO:0000259" key="12">
    <source>
        <dbReference type="Pfam" id="PF04542"/>
    </source>
</evidence>
<organism evidence="14">
    <name type="scientific">uncultured Chloroflexia bacterium</name>
    <dbReference type="NCBI Taxonomy" id="1672391"/>
    <lineage>
        <taxon>Bacteria</taxon>
        <taxon>Bacillati</taxon>
        <taxon>Chloroflexota</taxon>
        <taxon>Chloroflexia</taxon>
        <taxon>environmental samples</taxon>
    </lineage>
</organism>
<evidence type="ECO:0000256" key="10">
    <source>
        <dbReference type="ARBA" id="ARBA00023310"/>
    </source>
</evidence>
<keyword evidence="4" id="KW-0547">Nucleotide-binding</keyword>
<feature type="domain" description="RNA polymerase sigma factor 70 region 4 type 2" evidence="13">
    <location>
        <begin position="145"/>
        <end position="196"/>
    </location>
</feature>
<keyword evidence="14" id="KW-0378">Hydrolase</keyword>
<dbReference type="GO" id="GO:0005524">
    <property type="term" value="F:ATP binding"/>
    <property type="evidence" value="ECO:0007669"/>
    <property type="project" value="UniProtKB-KW"/>
</dbReference>
<dbReference type="SUPFAM" id="SSF47917">
    <property type="entry name" value="C-terminal domain of alpha and beta subunits of F1 ATP synthase"/>
    <property type="match status" value="1"/>
</dbReference>
<evidence type="ECO:0000256" key="9">
    <source>
        <dbReference type="ARBA" id="ARBA00023196"/>
    </source>
</evidence>
<name>A0A6J4I9R5_9CHLR</name>
<dbReference type="AlphaFoldDB" id="A0A6J4I9R5"/>
<dbReference type="SUPFAM" id="SSF88946">
    <property type="entry name" value="Sigma2 domain of RNA polymerase sigma factors"/>
    <property type="match status" value="1"/>
</dbReference>
<dbReference type="InterPro" id="IPR024034">
    <property type="entry name" value="ATPase_F1/V1_b/a_C"/>
</dbReference>
<evidence type="ECO:0000256" key="3">
    <source>
        <dbReference type="ARBA" id="ARBA00022448"/>
    </source>
</evidence>
<keyword evidence="6" id="KW-1278">Translocase</keyword>
<dbReference type="Gene3D" id="3.40.50.300">
    <property type="entry name" value="P-loop containing nucleotide triphosphate hydrolases"/>
    <property type="match status" value="1"/>
</dbReference>
<comment type="similarity">
    <text evidence="2">Belongs to the ATPase alpha/beta chains family.</text>
</comment>
<comment type="subcellular location">
    <subcellularLocation>
        <location evidence="1">Membrane</location>
    </subcellularLocation>
</comment>
<reference evidence="14" key="1">
    <citation type="submission" date="2020-02" db="EMBL/GenBank/DDBJ databases">
        <authorList>
            <person name="Meier V. D."/>
        </authorList>
    </citation>
    <scope>NUCLEOTIDE SEQUENCE</scope>
    <source>
        <strain evidence="14">AVDCRST_MAG26</strain>
    </source>
</reference>
<proteinExistence type="inferred from homology"/>
<dbReference type="Gene3D" id="2.40.10.170">
    <property type="match status" value="1"/>
</dbReference>
<dbReference type="InterPro" id="IPR050053">
    <property type="entry name" value="ATPase_alpha/beta_chains"/>
</dbReference>
<dbReference type="Gene3D" id="1.10.1140.10">
    <property type="entry name" value="Bovine Mitochondrial F1-atpase, Atp Synthase Beta Chain, Chain D, domain 3"/>
    <property type="match status" value="1"/>
</dbReference>
<dbReference type="InterPro" id="IPR013325">
    <property type="entry name" value="RNA_pol_sigma_r2"/>
</dbReference>
<keyword evidence="9" id="KW-0139">CF(1)</keyword>
<feature type="domain" description="RNA polymerase sigma-70 region 2" evidence="12">
    <location>
        <begin position="48"/>
        <end position="113"/>
    </location>
</feature>
<protein>
    <submittedName>
        <fullName evidence="14">ATP synthase beta chain</fullName>
        <ecNumber evidence="14">3.6.3.14</ecNumber>
    </submittedName>
</protein>
<dbReference type="Pfam" id="PF04542">
    <property type="entry name" value="Sigma70_r2"/>
    <property type="match status" value="1"/>
</dbReference>
<evidence type="ECO:0000313" key="14">
    <source>
        <dbReference type="EMBL" id="CAA9246034.1"/>
    </source>
</evidence>
<dbReference type="Gene3D" id="1.10.1740.10">
    <property type="match status" value="1"/>
</dbReference>